<evidence type="ECO:0000313" key="3">
    <source>
        <dbReference type="Proteomes" id="UP001430804"/>
    </source>
</evidence>
<dbReference type="Proteomes" id="UP001430804">
    <property type="component" value="Unassembled WGS sequence"/>
</dbReference>
<comment type="caution">
    <text evidence="2">The sequence shown here is derived from an EMBL/GenBank/DDBJ whole genome shotgun (WGS) entry which is preliminary data.</text>
</comment>
<dbReference type="InterPro" id="IPR019301">
    <property type="entry name" value="Flagellar_prot_FlgJ_N"/>
</dbReference>
<proteinExistence type="predicted"/>
<organism evidence="2 3">
    <name type="scientific">Pseudohoeflea coraliihabitans</name>
    <dbReference type="NCBI Taxonomy" id="2860393"/>
    <lineage>
        <taxon>Bacteria</taxon>
        <taxon>Pseudomonadati</taxon>
        <taxon>Pseudomonadota</taxon>
        <taxon>Alphaproteobacteria</taxon>
        <taxon>Hyphomicrobiales</taxon>
        <taxon>Rhizobiaceae</taxon>
        <taxon>Pseudohoeflea</taxon>
    </lineage>
</organism>
<evidence type="ECO:0000313" key="2">
    <source>
        <dbReference type="EMBL" id="MBW3097344.1"/>
    </source>
</evidence>
<evidence type="ECO:0000259" key="1">
    <source>
        <dbReference type="Pfam" id="PF10135"/>
    </source>
</evidence>
<dbReference type="EMBL" id="JAHWQX010000002">
    <property type="protein sequence ID" value="MBW3097344.1"/>
    <property type="molecule type" value="Genomic_DNA"/>
</dbReference>
<protein>
    <submittedName>
        <fullName evidence="2">Rod-binding protein</fullName>
    </submittedName>
</protein>
<dbReference type="RefSeq" id="WP_219201260.1">
    <property type="nucleotide sequence ID" value="NZ_JAHWQX010000002.1"/>
</dbReference>
<gene>
    <name evidence="2" type="ORF">KY465_08635</name>
</gene>
<name>A0ABS6WN29_9HYPH</name>
<keyword evidence="3" id="KW-1185">Reference proteome</keyword>
<sequence>MAVAIATDLILDVVKAAAPEVAQQAKSVLQAAAGRKAEANAASGLFERQIAGLNEAAAVDLRARLAAQAPAQSDEVPEAYREFEAMVLGSFVQSMLPSDNEEVFGKGTAGEIWKGMMAEKIGQVMAEDGGVGIAERMASRAAGKVVPADEFAENTVNRAASMVNQVQMAILGDLGRLALKDEDQA</sequence>
<feature type="domain" description="Flagellar protein FlgJ N-terminal" evidence="1">
    <location>
        <begin position="94"/>
        <end position="137"/>
    </location>
</feature>
<dbReference type="Pfam" id="PF10135">
    <property type="entry name" value="Rod-binding"/>
    <property type="match status" value="1"/>
</dbReference>
<reference evidence="2" key="1">
    <citation type="submission" date="2021-07" db="EMBL/GenBank/DDBJ databases">
        <title>Pseudohoeflea marina sp. nov. a polyhydroxyalcanoate-producing bacterium.</title>
        <authorList>
            <person name="Zheng W."/>
            <person name="Yu S."/>
            <person name="Huang Y."/>
        </authorList>
    </citation>
    <scope>NUCLEOTIDE SEQUENCE</scope>
    <source>
        <strain evidence="2">DP4N28-3</strain>
    </source>
</reference>
<accession>A0ABS6WN29</accession>